<organism evidence="4 5">
    <name type="scientific">Leifsonia williamsii</name>
    <dbReference type="NCBI Taxonomy" id="3035919"/>
    <lineage>
        <taxon>Bacteria</taxon>
        <taxon>Bacillati</taxon>
        <taxon>Actinomycetota</taxon>
        <taxon>Actinomycetes</taxon>
        <taxon>Micrococcales</taxon>
        <taxon>Microbacteriaceae</taxon>
        <taxon>Leifsonia</taxon>
    </lineage>
</organism>
<evidence type="ECO:0000313" key="5">
    <source>
        <dbReference type="Proteomes" id="UP001174208"/>
    </source>
</evidence>
<dbReference type="EMBL" id="JAROCF010000001">
    <property type="protein sequence ID" value="MDN4613101.1"/>
    <property type="molecule type" value="Genomic_DNA"/>
</dbReference>
<evidence type="ECO:0000256" key="1">
    <source>
        <dbReference type="ARBA" id="ARBA00022679"/>
    </source>
</evidence>
<keyword evidence="5" id="KW-1185">Reference proteome</keyword>
<evidence type="ECO:0000313" key="4">
    <source>
        <dbReference type="EMBL" id="MDN4613101.1"/>
    </source>
</evidence>
<proteinExistence type="predicted"/>
<keyword evidence="1 4" id="KW-0808">Transferase</keyword>
<dbReference type="Proteomes" id="UP001174208">
    <property type="component" value="Unassembled WGS sequence"/>
</dbReference>
<feature type="domain" description="N-acetyltransferase" evidence="3">
    <location>
        <begin position="6"/>
        <end position="154"/>
    </location>
</feature>
<dbReference type="GO" id="GO:0016746">
    <property type="term" value="F:acyltransferase activity"/>
    <property type="evidence" value="ECO:0007669"/>
    <property type="project" value="UniProtKB-KW"/>
</dbReference>
<dbReference type="RefSeq" id="WP_301209913.1">
    <property type="nucleotide sequence ID" value="NZ_JAROCF010000001.1"/>
</dbReference>
<evidence type="ECO:0000256" key="2">
    <source>
        <dbReference type="ARBA" id="ARBA00023315"/>
    </source>
</evidence>
<gene>
    <name evidence="4" type="ORF">P5G50_01440</name>
</gene>
<comment type="caution">
    <text evidence="4">The sequence shown here is derived from an EMBL/GenBank/DDBJ whole genome shotgun (WGS) entry which is preliminary data.</text>
</comment>
<name>A0ABT8K6Q8_9MICO</name>
<dbReference type="InterPro" id="IPR000182">
    <property type="entry name" value="GNAT_dom"/>
</dbReference>
<dbReference type="Pfam" id="PF00583">
    <property type="entry name" value="Acetyltransf_1"/>
    <property type="match status" value="1"/>
</dbReference>
<accession>A0ABT8K6Q8</accession>
<dbReference type="Gene3D" id="3.40.630.30">
    <property type="match status" value="1"/>
</dbReference>
<keyword evidence="2 4" id="KW-0012">Acyltransferase</keyword>
<dbReference type="InterPro" id="IPR016181">
    <property type="entry name" value="Acyl_CoA_acyltransferase"/>
</dbReference>
<dbReference type="PROSITE" id="PS51186">
    <property type="entry name" value="GNAT"/>
    <property type="match status" value="1"/>
</dbReference>
<dbReference type="InterPro" id="IPR050680">
    <property type="entry name" value="YpeA/RimI_acetyltransf"/>
</dbReference>
<dbReference type="CDD" id="cd04301">
    <property type="entry name" value="NAT_SF"/>
    <property type="match status" value="1"/>
</dbReference>
<sequence length="154" mass="16749">MAVRTVALRPALASDEPFLRRVFTDARRSEFPGVPAADLEPLLALQYRAHSADRASRHPHAEVAIITDDSEPVGSVTVDRSDGRLHLVDIAVLADHRSRGVATAVLEDLLASAEHVTLTVWALNTAARRLYERHGFSVVAEQFGYVLMATEAAA</sequence>
<evidence type="ECO:0000259" key="3">
    <source>
        <dbReference type="PROSITE" id="PS51186"/>
    </source>
</evidence>
<dbReference type="EC" id="2.3.1.-" evidence="4"/>
<dbReference type="PANTHER" id="PTHR43420">
    <property type="entry name" value="ACETYLTRANSFERASE"/>
    <property type="match status" value="1"/>
</dbReference>
<protein>
    <submittedName>
        <fullName evidence="4">N-acetyltransferase</fullName>
        <ecNumber evidence="4">2.3.1.-</ecNumber>
    </submittedName>
</protein>
<dbReference type="SUPFAM" id="SSF55729">
    <property type="entry name" value="Acyl-CoA N-acyltransferases (Nat)"/>
    <property type="match status" value="1"/>
</dbReference>
<reference evidence="4" key="1">
    <citation type="submission" date="2023-06" db="EMBL/GenBank/DDBJ databases">
        <title>MT1 and MT2 Draft Genomes of Novel Species.</title>
        <authorList>
            <person name="Venkateswaran K."/>
        </authorList>
    </citation>
    <scope>NUCLEOTIDE SEQUENCE</scope>
    <source>
        <strain evidence="4">F6_8S_P_1B</strain>
    </source>
</reference>